<dbReference type="NCBIfam" id="TIGR04398">
    <property type="entry name" value="SLAP_DUP"/>
    <property type="match status" value="2"/>
</dbReference>
<evidence type="ECO:0000313" key="3">
    <source>
        <dbReference type="Proteomes" id="UP000315215"/>
    </source>
</evidence>
<dbReference type="KEGG" id="aqt:FN924_15640"/>
<proteinExistence type="predicted"/>
<protein>
    <submittedName>
        <fullName evidence="2">Accessory Sec system S-layer assembly protein</fullName>
    </submittedName>
</protein>
<reference evidence="2 3" key="1">
    <citation type="submission" date="2019-07" db="EMBL/GenBank/DDBJ databases">
        <authorList>
            <person name="Li J."/>
        </authorList>
    </citation>
    <scope>NUCLEOTIDE SEQUENCE [LARGE SCALE GENOMIC DNA]</scope>
    <source>
        <strain evidence="2 3">TKL69</strain>
    </source>
</reference>
<dbReference type="AlphaFoldDB" id="A0A516KJA5"/>
<feature type="compositionally biased region" description="Basic residues" evidence="1">
    <location>
        <begin position="1"/>
        <end position="10"/>
    </location>
</feature>
<dbReference type="OrthoDB" id="1907642at2"/>
<dbReference type="InterPro" id="IPR030911">
    <property type="entry name" value="Sec_acc_SLAP"/>
</dbReference>
<evidence type="ECO:0000313" key="2">
    <source>
        <dbReference type="EMBL" id="QDP41480.1"/>
    </source>
</evidence>
<dbReference type="EMBL" id="CP041666">
    <property type="protein sequence ID" value="QDP41480.1"/>
    <property type="molecule type" value="Genomic_DNA"/>
</dbReference>
<dbReference type="InterPro" id="IPR030910">
    <property type="entry name" value="SLAP_dom"/>
</dbReference>
<feature type="region of interest" description="Disordered" evidence="1">
    <location>
        <begin position="1"/>
        <end position="39"/>
    </location>
</feature>
<accession>A0A516KJA5</accession>
<gene>
    <name evidence="2" type="ORF">FN924_15640</name>
</gene>
<organism evidence="2 3">
    <name type="scientific">Radiobacillus deserti</name>
    <dbReference type="NCBI Taxonomy" id="2594883"/>
    <lineage>
        <taxon>Bacteria</taxon>
        <taxon>Bacillati</taxon>
        <taxon>Bacillota</taxon>
        <taxon>Bacilli</taxon>
        <taxon>Bacillales</taxon>
        <taxon>Bacillaceae</taxon>
        <taxon>Radiobacillus</taxon>
    </lineage>
</organism>
<sequence length="298" mass="33542">MFPFSRKKSLEHKSGEDKTVNASDILGEELNSEEEEEGIDTELSFHPDWEIPNEQRYVYAFHNSEAPALKPNQLSLSGIDIEKQGRNVICTAFIRQSLDKPIQLKETAILLLGPNNEQIARKTFDLSQVGTIPAKSSRPWQFIFQPENLYTDMIPSEGWSLAFELRPSSRKHELDLDEAWKQSLADGAVRQLEEVVANAAPLKPGEVNFMGISAKRTEEADLAITILIRNGADKNIKLEQLPLKVEDASGEVVAQGSFTLTDFEIKANTSKPWTFVFPASLVQKEELDLSKWKVYPVQ</sequence>
<evidence type="ECO:0000256" key="1">
    <source>
        <dbReference type="SAM" id="MobiDB-lite"/>
    </source>
</evidence>
<feature type="compositionally biased region" description="Acidic residues" evidence="1">
    <location>
        <begin position="26"/>
        <end position="39"/>
    </location>
</feature>
<name>A0A516KJA5_9BACI</name>
<dbReference type="RefSeq" id="WP_143896067.1">
    <property type="nucleotide sequence ID" value="NZ_CP041666.1"/>
</dbReference>
<dbReference type="NCBIfam" id="TIGR04399">
    <property type="entry name" value="acc_Sec_SLAP"/>
    <property type="match status" value="1"/>
</dbReference>
<dbReference type="Proteomes" id="UP000315215">
    <property type="component" value="Chromosome"/>
</dbReference>
<keyword evidence="3" id="KW-1185">Reference proteome</keyword>